<evidence type="ECO:0000313" key="2">
    <source>
        <dbReference type="Proteomes" id="UP001058290"/>
    </source>
</evidence>
<protein>
    <submittedName>
        <fullName evidence="1">Uncharacterized protein</fullName>
    </submittedName>
</protein>
<dbReference type="EMBL" id="CP104377">
    <property type="protein sequence ID" value="UXC19304.1"/>
    <property type="molecule type" value="Genomic_DNA"/>
</dbReference>
<reference evidence="1" key="1">
    <citation type="submission" date="2022-09" db="EMBL/GenBank/DDBJ databases">
        <title>Bacterial diversity in gut of crayfish and pufferfish.</title>
        <authorList>
            <person name="Huang Y."/>
        </authorList>
    </citation>
    <scope>NUCLEOTIDE SEQUENCE</scope>
    <source>
        <strain evidence="1">PR12</strain>
    </source>
</reference>
<dbReference type="Proteomes" id="UP001058290">
    <property type="component" value="Chromosome"/>
</dbReference>
<proteinExistence type="predicted"/>
<accession>A0ABY6A3K6</accession>
<sequence>MHHTFATEKPAGASTQELKFRFRTVGTFTSNPGAHFFAMARAESTGWYNRGKGLIVGGLSATANPCPSGVTSQPETWFIDPASGNATNYVWGGANCGSPLLDNVWYDVFIHVADNNWFAYQIKNPSGQLVANIAIQDTINQENSLINNRLSGFSFGLVFANNMSQAWTLEYDNIQITWF</sequence>
<name>A0ABY6A3K6_9BURK</name>
<keyword evidence="2" id="KW-1185">Reference proteome</keyword>
<evidence type="ECO:0000313" key="1">
    <source>
        <dbReference type="EMBL" id="UXC19304.1"/>
    </source>
</evidence>
<dbReference type="RefSeq" id="WP_260719530.1">
    <property type="nucleotide sequence ID" value="NZ_CP104377.1"/>
</dbReference>
<organism evidence="1 2">
    <name type="scientific">Comamonas squillarum</name>
    <dbReference type="NCBI Taxonomy" id="2977320"/>
    <lineage>
        <taxon>Bacteria</taxon>
        <taxon>Pseudomonadati</taxon>
        <taxon>Pseudomonadota</taxon>
        <taxon>Betaproteobacteria</taxon>
        <taxon>Burkholderiales</taxon>
        <taxon>Comamonadaceae</taxon>
        <taxon>Comamonas</taxon>
    </lineage>
</organism>
<gene>
    <name evidence="1" type="ORF">N4T19_04035</name>
</gene>